<keyword evidence="1" id="KW-0175">Coiled coil</keyword>
<evidence type="ECO:0000256" key="2">
    <source>
        <dbReference type="SAM" id="MobiDB-lite"/>
    </source>
</evidence>
<feature type="region of interest" description="Disordered" evidence="2">
    <location>
        <begin position="803"/>
        <end position="841"/>
    </location>
</feature>
<accession>A0A8S1MX67</accession>
<feature type="coiled-coil region" evidence="1">
    <location>
        <begin position="303"/>
        <end position="351"/>
    </location>
</feature>
<gene>
    <name evidence="4" type="ORF">PPRIM_AZ9-3.1.T0730074</name>
</gene>
<evidence type="ECO:0000259" key="3">
    <source>
        <dbReference type="PROSITE" id="PS50222"/>
    </source>
</evidence>
<dbReference type="PANTHER" id="PTHR34894:SF5">
    <property type="entry name" value="EF-HAND DOMAIN-CONTAINING PROTEIN"/>
    <property type="match status" value="1"/>
</dbReference>
<proteinExistence type="predicted"/>
<dbReference type="Proteomes" id="UP000688137">
    <property type="component" value="Unassembled WGS sequence"/>
</dbReference>
<feature type="coiled-coil region" evidence="1">
    <location>
        <begin position="576"/>
        <end position="638"/>
    </location>
</feature>
<sequence length="1300" mass="154368">MEGTKFHQFRYSQTPKHSHQNSEKIIQLKPTNIQQSQRMQTDTNQPIIKQRIEKSKTISQSVFNQIHIIIKSYYQSPILKDIQLEYIDRLKKMDKNDFFAQLNSQDPYKYPKKLEGLQFITSNKISQAQVILPTELTDRTIQLTKFSSNLTKRVVKDKIHRGIPLKHDVKALAEWTDLMLEQAIEKNQGQSANIYEDLQQIFSLCLKELIRQISFDCIEKSVLLEKIWTQYIDINTSVYQSILNQNNILEKDHLSEVMRTHQLYQAEIDKYLIIQKKQKADMDSVLEKFVKLKANAKYLKKNNRYLNTQIKIQKNEIQELKIENKQFIDQIEKITDELHDYQKNVQLQFEQFSIQAQNQQRNQTNFEHENQLKSKLIRAGTERRITIHQIPQYKLPEIKPIQRASCLQIEKVDTDQDKLKKVLNDSLSVGDIEILLEEKATDTNDLIQILQLTKEAQIQTIEKKKLSIQIPKFELKDKRQQIIQTEISLFNRISKSVQTDINEELYESIKMEEQHLEQLQAAIQKARDQYQKIFDNQNCDQPQIQAIFDPFDEFQSKLKENLHQQKEMRTNLILVNSTFKDENTRKEQQLQQYQKRVSELEKNNDLVNQEMVELEAQLDLYEKINEKIEKKYQRIKSVKSILVDKTKNLVVQLTQTHKFAEIMKKKIQDKRMSSIIPMQSTPKSRFSQAQPQIIQQNLSTSPLQIRIGEQIDSENSQENMMSNQERNLVKQKSFRKTVIQQQQQQQQQQQFNLEIPFQIEKNQNCQYNISILPIQDNQAAQQFSLQQSNQFLSEDDTIEFQQNSTRNKNQNKPRPSQRLQTPINQAKKKESKVQKRGSMMPKQNEQMQYFHETISNFINSNFSSTSSDSEGSEYNLQLEEIKQRKKKINQTKKFQFSQVPKFQNKQSLDSPGLNYLKANLIKQLATKFATINQKEIIAKMKKSAVLKLIQQFYGEKLKQNQNKTSLHILCYEYFFNTYGFKNIAEQKLINFYESIFVHRDNIRVNLFGRFLQLFSSLTLDDLEIYIKTLKQLDEDNQTLNTDKGLYILVEKAILILETIHSQIPQEYRNNIIYDIKMNYIERNMRPYIDYDYYISRILTGYEIIKKMHMKHYQEVFNSADMDLDNMMEYQEFKKLYYYFEANQGNQTSINVMEREFLSRCDLIANNEGEKAMSFDRFLTFSIEQNLFSEEKFTNFANSVVDQDPIKTIEDLQLNWNDVKLRLEKRIQYAVEEEMEYFLSVIKKLDKALICEDKRQSIWISYRIIDNDTRLIYINKLVDGLIPQGFNELKDILNYSSDDNY</sequence>
<organism evidence="4 5">
    <name type="scientific">Paramecium primaurelia</name>
    <dbReference type="NCBI Taxonomy" id="5886"/>
    <lineage>
        <taxon>Eukaryota</taxon>
        <taxon>Sar</taxon>
        <taxon>Alveolata</taxon>
        <taxon>Ciliophora</taxon>
        <taxon>Intramacronucleata</taxon>
        <taxon>Oligohymenophorea</taxon>
        <taxon>Peniculida</taxon>
        <taxon>Parameciidae</taxon>
        <taxon>Paramecium</taxon>
    </lineage>
</organism>
<feature type="region of interest" description="Disordered" evidence="2">
    <location>
        <begin position="1"/>
        <end position="22"/>
    </location>
</feature>
<dbReference type="GO" id="GO:0005509">
    <property type="term" value="F:calcium ion binding"/>
    <property type="evidence" value="ECO:0007669"/>
    <property type="project" value="InterPro"/>
</dbReference>
<dbReference type="EMBL" id="CAJJDM010000076">
    <property type="protein sequence ID" value="CAD8084958.1"/>
    <property type="molecule type" value="Genomic_DNA"/>
</dbReference>
<dbReference type="InterPro" id="IPR002048">
    <property type="entry name" value="EF_hand_dom"/>
</dbReference>
<comment type="caution">
    <text evidence="4">The sequence shown here is derived from an EMBL/GenBank/DDBJ whole genome shotgun (WGS) entry which is preliminary data.</text>
</comment>
<protein>
    <recommendedName>
        <fullName evidence="3">EF-hand domain-containing protein</fullName>
    </recommendedName>
</protein>
<dbReference type="OMA" id="WISYRII"/>
<evidence type="ECO:0000313" key="4">
    <source>
        <dbReference type="EMBL" id="CAD8084958.1"/>
    </source>
</evidence>
<feature type="compositionally biased region" description="Polar residues" evidence="2">
    <location>
        <begin position="803"/>
        <end position="824"/>
    </location>
</feature>
<evidence type="ECO:0000256" key="1">
    <source>
        <dbReference type="SAM" id="Coils"/>
    </source>
</evidence>
<dbReference type="PANTHER" id="PTHR34894">
    <property type="entry name" value="SAM-DEPENDENT METHYLTRANSFERASE RSMI, CONSERVED SITE"/>
    <property type="match status" value="1"/>
</dbReference>
<feature type="domain" description="EF-hand" evidence="3">
    <location>
        <begin position="1107"/>
        <end position="1142"/>
    </location>
</feature>
<dbReference type="PROSITE" id="PS50222">
    <property type="entry name" value="EF_HAND_2"/>
    <property type="match status" value="1"/>
</dbReference>
<name>A0A8S1MX67_PARPR</name>
<evidence type="ECO:0000313" key="5">
    <source>
        <dbReference type="Proteomes" id="UP000688137"/>
    </source>
</evidence>
<reference evidence="4" key="1">
    <citation type="submission" date="2021-01" db="EMBL/GenBank/DDBJ databases">
        <authorList>
            <consortium name="Genoscope - CEA"/>
            <person name="William W."/>
        </authorList>
    </citation>
    <scope>NUCLEOTIDE SEQUENCE</scope>
</reference>
<keyword evidence="5" id="KW-1185">Reference proteome</keyword>
<feature type="coiled-coil region" evidence="1">
    <location>
        <begin position="502"/>
        <end position="536"/>
    </location>
</feature>